<keyword evidence="2" id="KW-0378">Hydrolase</keyword>
<dbReference type="PANTHER" id="PTHR48070">
    <property type="entry name" value="ESTERASE OVCA2"/>
    <property type="match status" value="1"/>
</dbReference>
<dbReference type="GO" id="GO:0005737">
    <property type="term" value="C:cytoplasm"/>
    <property type="evidence" value="ECO:0007669"/>
    <property type="project" value="TreeGrafter"/>
</dbReference>
<comment type="caution">
    <text evidence="5">The sequence shown here is derived from an EMBL/GenBank/DDBJ whole genome shotgun (WGS) entry which is preliminary data.</text>
</comment>
<feature type="compositionally biased region" description="Basic and acidic residues" evidence="3">
    <location>
        <begin position="88"/>
        <end position="102"/>
    </location>
</feature>
<protein>
    <recommendedName>
        <fullName evidence="4">Serine hydrolase domain-containing protein</fullName>
    </recommendedName>
</protein>
<feature type="region of interest" description="Disordered" evidence="3">
    <location>
        <begin position="75"/>
        <end position="102"/>
    </location>
</feature>
<organism evidence="5 6">
    <name type="scientific">Zalerion maritima</name>
    <dbReference type="NCBI Taxonomy" id="339359"/>
    <lineage>
        <taxon>Eukaryota</taxon>
        <taxon>Fungi</taxon>
        <taxon>Dikarya</taxon>
        <taxon>Ascomycota</taxon>
        <taxon>Pezizomycotina</taxon>
        <taxon>Sordariomycetes</taxon>
        <taxon>Lulworthiomycetidae</taxon>
        <taxon>Lulworthiales</taxon>
        <taxon>Lulworthiaceae</taxon>
        <taxon>Zalerion</taxon>
    </lineage>
</organism>
<evidence type="ECO:0000313" key="5">
    <source>
        <dbReference type="EMBL" id="KAJ2905393.1"/>
    </source>
</evidence>
<evidence type="ECO:0000256" key="2">
    <source>
        <dbReference type="ARBA" id="ARBA00022801"/>
    </source>
</evidence>
<reference evidence="5" key="1">
    <citation type="submission" date="2022-07" db="EMBL/GenBank/DDBJ databases">
        <title>Draft genome sequence of Zalerion maritima ATCC 34329, a (micro)plastics degrading marine fungus.</title>
        <authorList>
            <person name="Paco A."/>
            <person name="Goncalves M.F.M."/>
            <person name="Rocha-Santos T.A.P."/>
            <person name="Alves A."/>
        </authorList>
    </citation>
    <scope>NUCLEOTIDE SEQUENCE</scope>
    <source>
        <strain evidence="5">ATCC 34329</strain>
    </source>
</reference>
<dbReference type="Proteomes" id="UP001201980">
    <property type="component" value="Unassembled WGS sequence"/>
</dbReference>
<dbReference type="Pfam" id="PF03959">
    <property type="entry name" value="FSH1"/>
    <property type="match status" value="1"/>
</dbReference>
<dbReference type="SUPFAM" id="SSF53474">
    <property type="entry name" value="alpha/beta-Hydrolases"/>
    <property type="match status" value="1"/>
</dbReference>
<dbReference type="GO" id="GO:0005634">
    <property type="term" value="C:nucleus"/>
    <property type="evidence" value="ECO:0007669"/>
    <property type="project" value="TreeGrafter"/>
</dbReference>
<dbReference type="InterPro" id="IPR029058">
    <property type="entry name" value="AB_hydrolase_fold"/>
</dbReference>
<evidence type="ECO:0000256" key="3">
    <source>
        <dbReference type="SAM" id="MobiDB-lite"/>
    </source>
</evidence>
<dbReference type="Gene3D" id="3.40.50.1820">
    <property type="entry name" value="alpha/beta hydrolase"/>
    <property type="match status" value="1"/>
</dbReference>
<feature type="domain" description="Serine hydrolase" evidence="4">
    <location>
        <begin position="3"/>
        <end position="226"/>
    </location>
</feature>
<feature type="compositionally biased region" description="Low complexity" evidence="3">
    <location>
        <begin position="75"/>
        <end position="87"/>
    </location>
</feature>
<dbReference type="EMBL" id="JAKWBI020000032">
    <property type="protein sequence ID" value="KAJ2905393.1"/>
    <property type="molecule type" value="Genomic_DNA"/>
</dbReference>
<dbReference type="GO" id="GO:0044550">
    <property type="term" value="P:secondary metabolite biosynthetic process"/>
    <property type="evidence" value="ECO:0007669"/>
    <property type="project" value="TreeGrafter"/>
</dbReference>
<evidence type="ECO:0000256" key="1">
    <source>
        <dbReference type="ARBA" id="ARBA00005863"/>
    </source>
</evidence>
<sequence length="242" mass="26809">MRPKILLLHGSGTNTTIFGFQTYKLASLLRPHFDLVYLEAPIDCGPGPGVLPFFEGAGPFKKWLHDGDSSNNFVSSSTFESESNSDSDSTKELENLQKQPEAQEKWDGLDDLINTFFHHAPVAGIIGFSQGAKATLHLVRWLEAEDILLDFVLLAGGTAPFKGARVNAYCERSGKLKTPSVHLVGDLDPWRPESEKLFEYFEPASREMIRFEGGHNMPMQKDVNQKVFGLIKELNGKAEGGI</sequence>
<name>A0AAD5WX46_9PEZI</name>
<dbReference type="InterPro" id="IPR005645">
    <property type="entry name" value="FSH-like_dom"/>
</dbReference>
<dbReference type="AlphaFoldDB" id="A0AAD5WX46"/>
<proteinExistence type="inferred from homology"/>
<evidence type="ECO:0000259" key="4">
    <source>
        <dbReference type="Pfam" id="PF03959"/>
    </source>
</evidence>
<keyword evidence="6" id="KW-1185">Reference proteome</keyword>
<comment type="similarity">
    <text evidence="1">Belongs to the LovG family.</text>
</comment>
<dbReference type="GO" id="GO:0016787">
    <property type="term" value="F:hydrolase activity"/>
    <property type="evidence" value="ECO:0007669"/>
    <property type="project" value="UniProtKB-KW"/>
</dbReference>
<dbReference type="InterPro" id="IPR050593">
    <property type="entry name" value="LovG"/>
</dbReference>
<dbReference type="PANTHER" id="PTHR48070:SF3">
    <property type="entry name" value="ESTERASE DBAE-RELATED"/>
    <property type="match status" value="1"/>
</dbReference>
<gene>
    <name evidence="5" type="ORF">MKZ38_005491</name>
</gene>
<accession>A0AAD5WX46</accession>
<evidence type="ECO:0000313" key="6">
    <source>
        <dbReference type="Proteomes" id="UP001201980"/>
    </source>
</evidence>